<dbReference type="PATRIC" id="fig|1229493.5.peg.2741"/>
<gene>
    <name evidence="7" type="ORF">H735_17915</name>
</gene>
<evidence type="ECO:0000256" key="2">
    <source>
        <dbReference type="ARBA" id="ARBA00022801"/>
    </source>
</evidence>
<protein>
    <recommendedName>
        <fullName evidence="6">Calcineurin-like phosphoesterase domain-containing protein</fullName>
    </recommendedName>
</protein>
<evidence type="ECO:0000259" key="6">
    <source>
        <dbReference type="Pfam" id="PF00149"/>
    </source>
</evidence>
<name>A0A0C1W5R3_9VIBR</name>
<dbReference type="GO" id="GO:0046872">
    <property type="term" value="F:metal ion binding"/>
    <property type="evidence" value="ECO:0007669"/>
    <property type="project" value="UniProtKB-KW"/>
</dbReference>
<reference evidence="7 8" key="1">
    <citation type="submission" date="2014-07" db="EMBL/GenBank/DDBJ databases">
        <title>Unique and conserved regions in Vibrio harveyi and related species in comparison with the shrimp pathogen Vibrio harveyi CAIM 1792.</title>
        <authorList>
            <person name="Espinoza-Valles I."/>
            <person name="Vora G."/>
            <person name="Leekitcharoenphon P."/>
            <person name="Ussery D."/>
            <person name="Hoj L."/>
            <person name="Gomez-Gil B."/>
        </authorList>
    </citation>
    <scope>NUCLEOTIDE SEQUENCE [LARGE SCALE GENOMIC DNA]</scope>
    <source>
        <strain evidence="8">CAIM 1854 / LMG 25443</strain>
    </source>
</reference>
<dbReference type="InterPro" id="IPR004843">
    <property type="entry name" value="Calcineurin-like_PHP"/>
</dbReference>
<keyword evidence="2" id="KW-0378">Hydrolase</keyword>
<sequence>MNKLSILVVSDLHVGTSQEHELDTKLIVNGTPNIYGQALIEYLKQLERKIDILVCAGDIGNKGCKETFKAGWSFLNALASELSIDDVLCVPGNHDHQSRPSDESNPSGFSPKHELQFTDPPFPFNDYYKNTHFWAWNWELTQSENYNCISINSSAYHGFGSEFRHGRVALEVSKQIKDRLSQEDVKSKPLNLLICHHHPQKMDYVDVSYDGEAMEGADYLLSNIEAADIGPWLIIHGHKHYATISYGNSRTSTPPTILSAGSLSAVLYDSIDSRTSNQFYLLEIDIDKSSQNGKVVGRFETYESNKLHQWQPSKSHNLPACGGFGSLYTPEQILNHLKSKINESNSFLEGDELNEFRDKIFNLPPFEFKRLEKLLEKNGFMISREFSGEITEVGKRYE</sequence>
<dbReference type="PANTHER" id="PTHR42988">
    <property type="entry name" value="PHOSPHOHYDROLASE"/>
    <property type="match status" value="1"/>
</dbReference>
<organism evidence="7 8">
    <name type="scientific">Vibrio owensii CAIM 1854 = LMG 25443</name>
    <dbReference type="NCBI Taxonomy" id="1229493"/>
    <lineage>
        <taxon>Bacteria</taxon>
        <taxon>Pseudomonadati</taxon>
        <taxon>Pseudomonadota</taxon>
        <taxon>Gammaproteobacteria</taxon>
        <taxon>Vibrionales</taxon>
        <taxon>Vibrionaceae</taxon>
        <taxon>Vibrio</taxon>
    </lineage>
</organism>
<evidence type="ECO:0000256" key="1">
    <source>
        <dbReference type="ARBA" id="ARBA00022723"/>
    </source>
</evidence>
<accession>A0A0C1W5R3</accession>
<evidence type="ECO:0000313" key="7">
    <source>
        <dbReference type="EMBL" id="KIF51752.1"/>
    </source>
</evidence>
<proteinExistence type="inferred from homology"/>
<comment type="caution">
    <text evidence="7">The sequence shown here is derived from an EMBL/GenBank/DDBJ whole genome shotgun (WGS) entry which is preliminary data.</text>
</comment>
<dbReference type="SUPFAM" id="SSF56300">
    <property type="entry name" value="Metallo-dependent phosphatases"/>
    <property type="match status" value="1"/>
</dbReference>
<evidence type="ECO:0000256" key="4">
    <source>
        <dbReference type="ARBA" id="ARBA00025742"/>
    </source>
</evidence>
<keyword evidence="1" id="KW-0479">Metal-binding</keyword>
<dbReference type="InterPro" id="IPR050884">
    <property type="entry name" value="CNP_phosphodiesterase-III"/>
</dbReference>
<dbReference type="InterPro" id="IPR029052">
    <property type="entry name" value="Metallo-depent_PP-like"/>
</dbReference>
<dbReference type="EMBL" id="JPRD01000029">
    <property type="protein sequence ID" value="KIF51752.1"/>
    <property type="molecule type" value="Genomic_DNA"/>
</dbReference>
<feature type="region of interest" description="Disordered" evidence="5">
    <location>
        <begin position="93"/>
        <end position="112"/>
    </location>
</feature>
<dbReference type="Proteomes" id="UP000031586">
    <property type="component" value="Unassembled WGS sequence"/>
</dbReference>
<dbReference type="AlphaFoldDB" id="A0A0C1W5R3"/>
<dbReference type="PANTHER" id="PTHR42988:SF2">
    <property type="entry name" value="CYCLIC NUCLEOTIDE PHOSPHODIESTERASE CBUA0032-RELATED"/>
    <property type="match status" value="1"/>
</dbReference>
<evidence type="ECO:0000313" key="8">
    <source>
        <dbReference type="Proteomes" id="UP000031586"/>
    </source>
</evidence>
<dbReference type="GO" id="GO:0016787">
    <property type="term" value="F:hydrolase activity"/>
    <property type="evidence" value="ECO:0007669"/>
    <property type="project" value="UniProtKB-KW"/>
</dbReference>
<keyword evidence="3" id="KW-0408">Iron</keyword>
<evidence type="ECO:0000256" key="3">
    <source>
        <dbReference type="ARBA" id="ARBA00023004"/>
    </source>
</evidence>
<feature type="compositionally biased region" description="Basic and acidic residues" evidence="5">
    <location>
        <begin position="93"/>
        <end position="102"/>
    </location>
</feature>
<dbReference type="RefSeq" id="WP_020196703.1">
    <property type="nucleotide sequence ID" value="NZ_BAOH01000068.1"/>
</dbReference>
<evidence type="ECO:0000256" key="5">
    <source>
        <dbReference type="SAM" id="MobiDB-lite"/>
    </source>
</evidence>
<comment type="similarity">
    <text evidence="4">Belongs to the cyclic nucleotide phosphodiesterase class-III family.</text>
</comment>
<dbReference type="Pfam" id="PF00149">
    <property type="entry name" value="Metallophos"/>
    <property type="match status" value="1"/>
</dbReference>
<feature type="domain" description="Calcineurin-like phosphoesterase" evidence="6">
    <location>
        <begin position="5"/>
        <end position="241"/>
    </location>
</feature>
<dbReference type="Gene3D" id="3.60.21.10">
    <property type="match status" value="1"/>
</dbReference>